<gene>
    <name evidence="1" type="ORF">D7V93_28510</name>
</gene>
<evidence type="ECO:0000313" key="2">
    <source>
        <dbReference type="Proteomes" id="UP000272888"/>
    </source>
</evidence>
<dbReference type="Proteomes" id="UP000272888">
    <property type="component" value="Unassembled WGS sequence"/>
</dbReference>
<keyword evidence="2" id="KW-1185">Reference proteome</keyword>
<sequence>MELWVDGAVTGGDGTRERPLRSLSEALTRPGSLLVHLAPGRYEGPFLLPEGASLVGAGPTSVLTVAGAGPGVVETQGEASLEALMVEG</sequence>
<comment type="caution">
    <text evidence="1">The sequence shown here is derived from an EMBL/GenBank/DDBJ whole genome shotgun (WGS) entry which is preliminary data.</text>
</comment>
<protein>
    <submittedName>
        <fullName evidence="1">DUF1565 domain-containing protein</fullName>
    </submittedName>
</protein>
<dbReference type="AlphaFoldDB" id="A0A3A8PKB4"/>
<dbReference type="EMBL" id="RAWB01000369">
    <property type="protein sequence ID" value="RKH52064.1"/>
    <property type="molecule type" value="Genomic_DNA"/>
</dbReference>
<name>A0A3A8PKB4_9BACT</name>
<feature type="non-terminal residue" evidence="1">
    <location>
        <position position="88"/>
    </location>
</feature>
<evidence type="ECO:0000313" key="1">
    <source>
        <dbReference type="EMBL" id="RKH52064.1"/>
    </source>
</evidence>
<reference evidence="2" key="1">
    <citation type="submission" date="2018-09" db="EMBL/GenBank/DDBJ databases">
        <authorList>
            <person name="Livingstone P.G."/>
            <person name="Whitworth D.E."/>
        </authorList>
    </citation>
    <scope>NUCLEOTIDE SEQUENCE [LARGE SCALE GENOMIC DNA]</scope>
    <source>
        <strain evidence="2">CA051B</strain>
    </source>
</reference>
<organism evidence="1 2">
    <name type="scientific">Corallococcus llansteffanensis</name>
    <dbReference type="NCBI Taxonomy" id="2316731"/>
    <lineage>
        <taxon>Bacteria</taxon>
        <taxon>Pseudomonadati</taxon>
        <taxon>Myxococcota</taxon>
        <taxon>Myxococcia</taxon>
        <taxon>Myxococcales</taxon>
        <taxon>Cystobacterineae</taxon>
        <taxon>Myxococcaceae</taxon>
        <taxon>Corallococcus</taxon>
    </lineage>
</organism>
<accession>A0A3A8PKB4</accession>
<proteinExistence type="predicted"/>